<dbReference type="EMBL" id="FMYF01000008">
    <property type="protein sequence ID" value="SDB91780.1"/>
    <property type="molecule type" value="Genomic_DNA"/>
</dbReference>
<keyword evidence="4" id="KW-0799">Topoisomerase</keyword>
<evidence type="ECO:0000313" key="10">
    <source>
        <dbReference type="Proteomes" id="UP000199086"/>
    </source>
</evidence>
<evidence type="ECO:0000259" key="8">
    <source>
        <dbReference type="Pfam" id="PF21338"/>
    </source>
</evidence>
<evidence type="ECO:0000256" key="6">
    <source>
        <dbReference type="ARBA" id="ARBA00023235"/>
    </source>
</evidence>
<dbReference type="InterPro" id="IPR011010">
    <property type="entry name" value="DNA_brk_join_enz"/>
</dbReference>
<sequence length="337" mass="38114">MVRMTRLRRVSPRMAGWTRRRTGKGFTYLDEHGERLDPEQVARVKELVIPPAWTDVWICPYPNGHLQAVGTDDAGRRQYLYHPVWRQKRDRAKFERVLAAAEKLAAARDTVAEDINLPGMPLSRADAVAFRLLDLGYFRIGNDAYADAHGSFGLTTLQRDHVHRRGDVMVFRFVGKSGIEHIVEIDDEDAIRALETMRRRRSPGERLMAYREDGRWRDLDSTAVNRYLDDLFQGEITAKDFRTWHATVLAAAALARSEEPGRTAASRKRAVRAAVVEVAGYLGNTPTVARSSYIDPRVIDRYESGVTIDPDAADRQSEAAARRASLEAQTIALLRDT</sequence>
<dbReference type="EC" id="5.6.2.1" evidence="3"/>
<evidence type="ECO:0000256" key="2">
    <source>
        <dbReference type="ARBA" id="ARBA00006645"/>
    </source>
</evidence>
<name>A0A1G6HBZ4_9ACTN</name>
<dbReference type="InterPro" id="IPR049331">
    <property type="entry name" value="Top1B_N_bact"/>
</dbReference>
<dbReference type="STRING" id="1577474.GA0111570_108114"/>
<dbReference type="PROSITE" id="PS52038">
    <property type="entry name" value="TOPO_IB_2"/>
    <property type="match status" value="1"/>
</dbReference>
<dbReference type="InterPro" id="IPR035447">
    <property type="entry name" value="DNA_topo_I_N_sf"/>
</dbReference>
<dbReference type="AlphaFoldDB" id="A0A1G6HBZ4"/>
<dbReference type="GO" id="GO:0006265">
    <property type="term" value="P:DNA topological change"/>
    <property type="evidence" value="ECO:0007669"/>
    <property type="project" value="InterPro"/>
</dbReference>
<proteinExistence type="inferred from homology"/>
<dbReference type="Pfam" id="PF21338">
    <property type="entry name" value="Top1B_N_bact"/>
    <property type="match status" value="1"/>
</dbReference>
<evidence type="ECO:0000256" key="5">
    <source>
        <dbReference type="ARBA" id="ARBA00023125"/>
    </source>
</evidence>
<protein>
    <recommendedName>
        <fullName evidence="3">DNA topoisomerase</fullName>
        <ecNumber evidence="3">5.6.2.1</ecNumber>
    </recommendedName>
</protein>
<feature type="domain" description="DNA topoisomerase I catalytic core eukaryotic-type" evidence="7">
    <location>
        <begin position="85"/>
        <end position="291"/>
    </location>
</feature>
<feature type="domain" description="DNA topoisomerase IB N-terminal" evidence="8">
    <location>
        <begin position="25"/>
        <end position="72"/>
    </location>
</feature>
<reference evidence="9 10" key="1">
    <citation type="submission" date="2016-06" db="EMBL/GenBank/DDBJ databases">
        <authorList>
            <person name="Olsen C.W."/>
            <person name="Carey S."/>
            <person name="Hinshaw L."/>
            <person name="Karasin A.I."/>
        </authorList>
    </citation>
    <scope>NUCLEOTIDE SEQUENCE [LARGE SCALE GENOMIC DNA]</scope>
    <source>
        <strain evidence="9 10">LZ-22</strain>
    </source>
</reference>
<keyword evidence="5" id="KW-0238">DNA-binding</keyword>
<keyword evidence="6 9" id="KW-0413">Isomerase</keyword>
<dbReference type="Pfam" id="PF01028">
    <property type="entry name" value="Topoisom_I"/>
    <property type="match status" value="1"/>
</dbReference>
<evidence type="ECO:0000256" key="3">
    <source>
        <dbReference type="ARBA" id="ARBA00012891"/>
    </source>
</evidence>
<comment type="catalytic activity">
    <reaction evidence="1">
        <text>ATP-independent breakage of single-stranded DNA, followed by passage and rejoining.</text>
        <dbReference type="EC" id="5.6.2.1"/>
    </reaction>
</comment>
<evidence type="ECO:0000313" key="9">
    <source>
        <dbReference type="EMBL" id="SDB91780.1"/>
    </source>
</evidence>
<dbReference type="InterPro" id="IPR013500">
    <property type="entry name" value="TopoI_cat_euk"/>
</dbReference>
<keyword evidence="10" id="KW-1185">Reference proteome</keyword>
<comment type="similarity">
    <text evidence="2">Belongs to the type IB topoisomerase family.</text>
</comment>
<organism evidence="9 10">
    <name type="scientific">Raineyella antarctica</name>
    <dbReference type="NCBI Taxonomy" id="1577474"/>
    <lineage>
        <taxon>Bacteria</taxon>
        <taxon>Bacillati</taxon>
        <taxon>Actinomycetota</taxon>
        <taxon>Actinomycetes</taxon>
        <taxon>Propionibacteriales</taxon>
        <taxon>Propionibacteriaceae</taxon>
        <taxon>Raineyella</taxon>
    </lineage>
</organism>
<gene>
    <name evidence="9" type="ORF">GA0111570_108114</name>
</gene>
<evidence type="ECO:0000256" key="1">
    <source>
        <dbReference type="ARBA" id="ARBA00000213"/>
    </source>
</evidence>
<evidence type="ECO:0000259" key="7">
    <source>
        <dbReference type="Pfam" id="PF01028"/>
    </source>
</evidence>
<dbReference type="InterPro" id="IPR014711">
    <property type="entry name" value="TopoI_cat_a-hlx-sub_euk"/>
</dbReference>
<dbReference type="PRINTS" id="PR00416">
    <property type="entry name" value="EUTPISMRASEI"/>
</dbReference>
<dbReference type="Gene3D" id="3.30.66.10">
    <property type="entry name" value="DNA topoisomerase I domain"/>
    <property type="match status" value="1"/>
</dbReference>
<dbReference type="SUPFAM" id="SSF55869">
    <property type="entry name" value="DNA topoisomerase I domain"/>
    <property type="match status" value="1"/>
</dbReference>
<dbReference type="GO" id="GO:0003677">
    <property type="term" value="F:DNA binding"/>
    <property type="evidence" value="ECO:0007669"/>
    <property type="project" value="UniProtKB-KW"/>
</dbReference>
<dbReference type="Gene3D" id="3.90.15.10">
    <property type="entry name" value="Topoisomerase I, Chain A, domain 3"/>
    <property type="match status" value="1"/>
</dbReference>
<dbReference type="GO" id="GO:0003917">
    <property type="term" value="F:DNA topoisomerase type I (single strand cut, ATP-independent) activity"/>
    <property type="evidence" value="ECO:0007669"/>
    <property type="project" value="UniProtKB-EC"/>
</dbReference>
<dbReference type="InterPro" id="IPR001631">
    <property type="entry name" value="TopoI"/>
</dbReference>
<evidence type="ECO:0000256" key="4">
    <source>
        <dbReference type="ARBA" id="ARBA00023029"/>
    </source>
</evidence>
<dbReference type="Proteomes" id="UP000199086">
    <property type="component" value="Unassembled WGS sequence"/>
</dbReference>
<dbReference type="SUPFAM" id="SSF56349">
    <property type="entry name" value="DNA breaking-rejoining enzymes"/>
    <property type="match status" value="1"/>
</dbReference>
<accession>A0A1G6HBZ4</accession>
<dbReference type="Gene3D" id="1.10.132.120">
    <property type="match status" value="1"/>
</dbReference>